<protein>
    <submittedName>
        <fullName evidence="2">Uncharacterized protein</fullName>
    </submittedName>
</protein>
<feature type="compositionally biased region" description="Low complexity" evidence="1">
    <location>
        <begin position="190"/>
        <end position="202"/>
    </location>
</feature>
<evidence type="ECO:0000256" key="1">
    <source>
        <dbReference type="SAM" id="MobiDB-lite"/>
    </source>
</evidence>
<gene>
    <name evidence="2" type="ORF">SEMRO_2824_G338000.1</name>
</gene>
<sequence length="306" mass="32923">MKRSASTGNIFPLNSILPDAKVGLNNVKNSLSVSLTSGTAALGISLGNSSGKQAKDETDLVAEMYRHAHDMEDLAKKARRARRRKNRHGTTGHTASCTNGCDSGTGSVRRSGKATDSVSDASDHSVVGIPSFSSFTSLLSPTKSPEQQGGGGRGRSRHKRVDTDGPHRRSRSFTNFMGSALSMGAINITSTTTTTETSTAAPRSRRSRSSTRLGPKMRQSLVEQLQLQPPQGKQDALPSTGTKRTCSVGVLPDIYKPSFYYDSDDEDDDLVVAPEERLDEYSRQVQQDVTNMTINISCWSSPPQAA</sequence>
<evidence type="ECO:0000313" key="2">
    <source>
        <dbReference type="EMBL" id="CAB9530304.1"/>
    </source>
</evidence>
<accession>A0A9N8F2E6</accession>
<feature type="compositionally biased region" description="Low complexity" evidence="1">
    <location>
        <begin position="116"/>
        <end position="142"/>
    </location>
</feature>
<dbReference type="Proteomes" id="UP001153069">
    <property type="component" value="Unassembled WGS sequence"/>
</dbReference>
<feature type="region of interest" description="Disordered" evidence="1">
    <location>
        <begin position="82"/>
        <end position="175"/>
    </location>
</feature>
<evidence type="ECO:0000313" key="3">
    <source>
        <dbReference type="Proteomes" id="UP001153069"/>
    </source>
</evidence>
<name>A0A9N8F2E6_9STRA</name>
<organism evidence="2 3">
    <name type="scientific">Seminavis robusta</name>
    <dbReference type="NCBI Taxonomy" id="568900"/>
    <lineage>
        <taxon>Eukaryota</taxon>
        <taxon>Sar</taxon>
        <taxon>Stramenopiles</taxon>
        <taxon>Ochrophyta</taxon>
        <taxon>Bacillariophyta</taxon>
        <taxon>Bacillariophyceae</taxon>
        <taxon>Bacillariophycidae</taxon>
        <taxon>Naviculales</taxon>
        <taxon>Naviculaceae</taxon>
        <taxon>Seminavis</taxon>
    </lineage>
</organism>
<proteinExistence type="predicted"/>
<feature type="compositionally biased region" description="Polar residues" evidence="1">
    <location>
        <begin position="91"/>
        <end position="108"/>
    </location>
</feature>
<dbReference type="AlphaFoldDB" id="A0A9N8F2E6"/>
<feature type="region of interest" description="Disordered" evidence="1">
    <location>
        <begin position="190"/>
        <end position="215"/>
    </location>
</feature>
<comment type="caution">
    <text evidence="2">The sequence shown here is derived from an EMBL/GenBank/DDBJ whole genome shotgun (WGS) entry which is preliminary data.</text>
</comment>
<dbReference type="EMBL" id="CAICTM010002822">
    <property type="protein sequence ID" value="CAB9530304.1"/>
    <property type="molecule type" value="Genomic_DNA"/>
</dbReference>
<reference evidence="2" key="1">
    <citation type="submission" date="2020-06" db="EMBL/GenBank/DDBJ databases">
        <authorList>
            <consortium name="Plant Systems Biology data submission"/>
        </authorList>
    </citation>
    <scope>NUCLEOTIDE SEQUENCE</scope>
    <source>
        <strain evidence="2">D6</strain>
    </source>
</reference>
<keyword evidence="3" id="KW-1185">Reference proteome</keyword>